<feature type="compositionally biased region" description="Basic and acidic residues" evidence="1">
    <location>
        <begin position="492"/>
        <end position="502"/>
    </location>
</feature>
<organism evidence="2 3">
    <name type="scientific">Coniosporium apollinis</name>
    <dbReference type="NCBI Taxonomy" id="61459"/>
    <lineage>
        <taxon>Eukaryota</taxon>
        <taxon>Fungi</taxon>
        <taxon>Dikarya</taxon>
        <taxon>Ascomycota</taxon>
        <taxon>Pezizomycotina</taxon>
        <taxon>Dothideomycetes</taxon>
        <taxon>Dothideomycetes incertae sedis</taxon>
        <taxon>Coniosporium</taxon>
    </lineage>
</organism>
<feature type="region of interest" description="Disordered" evidence="1">
    <location>
        <begin position="161"/>
        <end position="565"/>
    </location>
</feature>
<comment type="caution">
    <text evidence="2">The sequence shown here is derived from an EMBL/GenBank/DDBJ whole genome shotgun (WGS) entry which is preliminary data.</text>
</comment>
<feature type="compositionally biased region" description="Gly residues" evidence="1">
    <location>
        <begin position="519"/>
        <end position="530"/>
    </location>
</feature>
<feature type="compositionally biased region" description="Basic and acidic residues" evidence="1">
    <location>
        <begin position="315"/>
        <end position="333"/>
    </location>
</feature>
<feature type="compositionally biased region" description="Polar residues" evidence="1">
    <location>
        <begin position="204"/>
        <end position="219"/>
    </location>
</feature>
<proteinExistence type="predicted"/>
<dbReference type="Gene3D" id="3.10.450.50">
    <property type="match status" value="1"/>
</dbReference>
<gene>
    <name evidence="2" type="ORF">H2201_000530</name>
</gene>
<feature type="compositionally biased region" description="Basic and acidic residues" evidence="1">
    <location>
        <begin position="377"/>
        <end position="388"/>
    </location>
</feature>
<keyword evidence="3" id="KW-1185">Reference proteome</keyword>
<protein>
    <submittedName>
        <fullName evidence="2">Uncharacterized protein</fullName>
    </submittedName>
</protein>
<feature type="compositionally biased region" description="Polar residues" evidence="1">
    <location>
        <begin position="173"/>
        <end position="195"/>
    </location>
</feature>
<feature type="compositionally biased region" description="Polar residues" evidence="1">
    <location>
        <begin position="243"/>
        <end position="257"/>
    </location>
</feature>
<feature type="compositionally biased region" description="Basic and acidic residues" evidence="1">
    <location>
        <begin position="290"/>
        <end position="307"/>
    </location>
</feature>
<name>A0ABQ9P3K6_9PEZI</name>
<reference evidence="2" key="1">
    <citation type="submission" date="2022-10" db="EMBL/GenBank/DDBJ databases">
        <title>Culturing micro-colonial fungi from biological soil crusts in the Mojave desert and describing Neophaeococcomyces mojavensis, and introducing the new genera and species Taxawa tesnikishii.</title>
        <authorList>
            <person name="Kurbessoian T."/>
            <person name="Stajich J.E."/>
        </authorList>
    </citation>
    <scope>NUCLEOTIDE SEQUENCE</scope>
    <source>
        <strain evidence="2">TK_1</strain>
    </source>
</reference>
<evidence type="ECO:0000313" key="2">
    <source>
        <dbReference type="EMBL" id="KAJ9669179.1"/>
    </source>
</evidence>
<dbReference type="EMBL" id="JAPDRL010000003">
    <property type="protein sequence ID" value="KAJ9669179.1"/>
    <property type="molecule type" value="Genomic_DNA"/>
</dbReference>
<sequence>MSLQAKYEQFLNSSSTSALADNASINYITTLTTINGAVPISKHLSAQAKQVKKTGEKVLSALESADSLCLDVETTLEFMSGGGAFLPGLDDNFLSDRTATFPVVHIVKFDADEKIRQIRLYWDQGSLLKQVDVIGARARNWPIRDGKDQARLIESSASSTGGLALATSERSKSSSQAQNGATSSGRPHSNSNISATGDPHASLSLFQSRPISRENNFPSTIAPRASAKPPPREYGELFAGEETAQSPGSALLSPSPTKSAHGIKAKGGAGKNFQPNRLFDENEPGTPTKSPEKLKKADPNKYKHFEFSDAADTTTKSKSEAKGGTRGNKHESNWDFESFVTPEKVPAKTSGREVSHFGWSDDEGEKSPVHRPIVHAPRPDAESRHFEFADDGTPMADKPAPSKAGNLSNKGMGLYQDHVIDNDDSSAPGKNKGSQQLKDVTTNANNESRRKNFGSQFDMTDNSPSLTGDKKADGGENGQKIRIAGNGMGARKNLESHWDLYDHGPAPAANKGIKTANDGMGGRKGSGRTWGFGDDSDEEAGKFEGFQGNGRKRVPAQPQKDFWDF</sequence>
<evidence type="ECO:0000313" key="3">
    <source>
        <dbReference type="Proteomes" id="UP001172684"/>
    </source>
</evidence>
<feature type="compositionally biased region" description="Polar residues" evidence="1">
    <location>
        <begin position="432"/>
        <end position="446"/>
    </location>
</feature>
<evidence type="ECO:0000256" key="1">
    <source>
        <dbReference type="SAM" id="MobiDB-lite"/>
    </source>
</evidence>
<feature type="compositionally biased region" description="Polar residues" evidence="1">
    <location>
        <begin position="453"/>
        <end position="466"/>
    </location>
</feature>
<dbReference type="Proteomes" id="UP001172684">
    <property type="component" value="Unassembled WGS sequence"/>
</dbReference>
<accession>A0ABQ9P3K6</accession>